<dbReference type="InterPro" id="IPR014729">
    <property type="entry name" value="Rossmann-like_a/b/a_fold"/>
</dbReference>
<feature type="binding site" evidence="6">
    <location>
        <begin position="41"/>
        <end position="46"/>
    </location>
    <ligand>
        <name>ATP</name>
        <dbReference type="ChEBI" id="CHEBI:30616"/>
    </ligand>
</feature>
<dbReference type="PANTHER" id="PTHR43033:SF5">
    <property type="entry name" value="TRNA(ILE)-LYSIDINE SYNTHETASE"/>
    <property type="match status" value="1"/>
</dbReference>
<evidence type="ECO:0000256" key="1">
    <source>
        <dbReference type="ARBA" id="ARBA00022598"/>
    </source>
</evidence>
<reference evidence="8 9" key="1">
    <citation type="journal article" date="2014" name="FEMS Microbiol. Ecol.">
        <title>Genomic differentiation among two strains of the PS1 clade isolated from geographically separated marine habitats.</title>
        <authorList>
            <person name="Jimenez-Infante F."/>
            <person name="Ngugi D.K."/>
            <person name="Alam I."/>
            <person name="Rashid M."/>
            <person name="Baalawi W."/>
            <person name="Kamau A.A."/>
            <person name="Bajic V.B."/>
            <person name="Stingl U."/>
        </authorList>
    </citation>
    <scope>NUCLEOTIDE SEQUENCE [LARGE SCALE GENOMIC DNA]</scope>
    <source>
        <strain evidence="8 9">RS24</strain>
    </source>
</reference>
<evidence type="ECO:0000256" key="6">
    <source>
        <dbReference type="HAMAP-Rule" id="MF_01161"/>
    </source>
</evidence>
<comment type="similarity">
    <text evidence="6">Belongs to the tRNA(Ile)-lysidine synthase family.</text>
</comment>
<comment type="catalytic activity">
    <reaction evidence="5 6">
        <text>cytidine(34) in tRNA(Ile2) + L-lysine + ATP = lysidine(34) in tRNA(Ile2) + AMP + diphosphate + H(+)</text>
        <dbReference type="Rhea" id="RHEA:43744"/>
        <dbReference type="Rhea" id="RHEA-COMP:10625"/>
        <dbReference type="Rhea" id="RHEA-COMP:10670"/>
        <dbReference type="ChEBI" id="CHEBI:15378"/>
        <dbReference type="ChEBI" id="CHEBI:30616"/>
        <dbReference type="ChEBI" id="CHEBI:32551"/>
        <dbReference type="ChEBI" id="CHEBI:33019"/>
        <dbReference type="ChEBI" id="CHEBI:82748"/>
        <dbReference type="ChEBI" id="CHEBI:83665"/>
        <dbReference type="ChEBI" id="CHEBI:456215"/>
        <dbReference type="EC" id="6.3.4.19"/>
    </reaction>
</comment>
<dbReference type="GO" id="GO:0005524">
    <property type="term" value="F:ATP binding"/>
    <property type="evidence" value="ECO:0007669"/>
    <property type="project" value="UniProtKB-UniRule"/>
</dbReference>
<dbReference type="GO" id="GO:0005737">
    <property type="term" value="C:cytoplasm"/>
    <property type="evidence" value="ECO:0007669"/>
    <property type="project" value="UniProtKB-SubCell"/>
</dbReference>
<dbReference type="GO" id="GO:0006400">
    <property type="term" value="P:tRNA modification"/>
    <property type="evidence" value="ECO:0007669"/>
    <property type="project" value="UniProtKB-UniRule"/>
</dbReference>
<comment type="caution">
    <text evidence="8">The sequence shown here is derived from an EMBL/GenBank/DDBJ whole genome shotgun (WGS) entry which is preliminary data.</text>
</comment>
<dbReference type="NCBIfam" id="TIGR02432">
    <property type="entry name" value="lysidine_TilS_N"/>
    <property type="match status" value="1"/>
</dbReference>
<dbReference type="Gene3D" id="3.40.50.620">
    <property type="entry name" value="HUPs"/>
    <property type="match status" value="1"/>
</dbReference>
<dbReference type="GO" id="GO:0032267">
    <property type="term" value="F:tRNA(Ile)-lysidine synthase activity"/>
    <property type="evidence" value="ECO:0007669"/>
    <property type="project" value="UniProtKB-EC"/>
</dbReference>
<dbReference type="STRING" id="1397666.RS24_01262"/>
<gene>
    <name evidence="6" type="primary">tilS</name>
    <name evidence="8" type="ORF">RS24_01262</name>
</gene>
<keyword evidence="9" id="KW-1185">Reference proteome</keyword>
<evidence type="ECO:0000256" key="3">
    <source>
        <dbReference type="ARBA" id="ARBA00022741"/>
    </source>
</evidence>
<evidence type="ECO:0000256" key="2">
    <source>
        <dbReference type="ARBA" id="ARBA00022694"/>
    </source>
</evidence>
<dbReference type="SUPFAM" id="SSF52402">
    <property type="entry name" value="Adenine nucleotide alpha hydrolases-like"/>
    <property type="match status" value="1"/>
</dbReference>
<evidence type="ECO:0000259" key="7">
    <source>
        <dbReference type="Pfam" id="PF01171"/>
    </source>
</evidence>
<sequence length="439" mass="48802">MAPMSPRKSITPLTGAAFVKKLAALTKLSKNKPAHFALAVSGGADSLSLLVLAAEAKKKNKHWNFSILTVNHGLRRAAVQETRYVTKLAKASDLVCKILTHKGAIPKNDIQSAARNIRYGLMFDWCHKNKVDYLVTAHHLEDQAETFLLRLARGSGLDGLSGMQRVRNSNGVALLRPFLDIPRERLHQTIAKAGLEAISDPSNSNQRFARVRIRNKMDLFAQEGMTATRLAETAGRLLQARQALEQVTENFMQAAVRLDEYGIAHLTYASLHDQPEDILRRTINRLLTPYGGYPPRAESVQRILNDVFLKSRPPKDGGKTVNGFVIRFRLNGLLIFREFSGLPEPVIIKPGEFFVWDNGTSVRVAKKTMLKGTLSIKPLGAAGLKAIRHLGNDVPKNLPVAAIHALPSVWLTYRKKSHILAAKGVLTHQDIQFDDKIWF</sequence>
<keyword evidence="8" id="KW-0560">Oxidoreductase</keyword>
<keyword evidence="2 6" id="KW-0819">tRNA processing</keyword>
<comment type="subcellular location">
    <subcellularLocation>
        <location evidence="6">Cytoplasm</location>
    </subcellularLocation>
</comment>
<feature type="domain" description="tRNA(Ile)-lysidine/2-thiocytidine synthase N-terminal" evidence="7">
    <location>
        <begin position="36"/>
        <end position="215"/>
    </location>
</feature>
<dbReference type="InterPro" id="IPR012795">
    <property type="entry name" value="tRNA_Ile_lys_synt_N"/>
</dbReference>
<evidence type="ECO:0000256" key="4">
    <source>
        <dbReference type="ARBA" id="ARBA00022840"/>
    </source>
</evidence>
<dbReference type="Pfam" id="PF01171">
    <property type="entry name" value="ATP_bind_3"/>
    <property type="match status" value="1"/>
</dbReference>
<comment type="domain">
    <text evidence="6">The N-terminal region contains the highly conserved SGGXDS motif, predicted to be a P-loop motif involved in ATP binding.</text>
</comment>
<dbReference type="Proteomes" id="UP000016762">
    <property type="component" value="Unassembled WGS sequence"/>
</dbReference>
<accession>U2W9N6</accession>
<dbReference type="PATRIC" id="fig|1397666.3.peg.1151"/>
<protein>
    <recommendedName>
        <fullName evidence="6">tRNA(Ile)-lysidine synthase</fullName>
        <ecNumber evidence="6">6.3.4.19</ecNumber>
    </recommendedName>
    <alternativeName>
        <fullName evidence="6">tRNA(Ile)-2-lysyl-cytidine synthase</fullName>
    </alternativeName>
    <alternativeName>
        <fullName evidence="6">tRNA(Ile)-lysidine synthetase</fullName>
    </alternativeName>
</protein>
<comment type="function">
    <text evidence="6">Ligates lysine onto the cytidine present at position 34 of the AUA codon-specific tRNA(Ile) that contains the anticodon CAU, in an ATP-dependent manner. Cytidine is converted to lysidine, thus changing the amino acid specificity of the tRNA from methionine to isoleucine.</text>
</comment>
<dbReference type="GO" id="GO:0016491">
    <property type="term" value="F:oxidoreductase activity"/>
    <property type="evidence" value="ECO:0007669"/>
    <property type="project" value="UniProtKB-KW"/>
</dbReference>
<evidence type="ECO:0000313" key="8">
    <source>
        <dbReference type="EMBL" id="ERL46264.1"/>
    </source>
</evidence>
<dbReference type="PANTHER" id="PTHR43033">
    <property type="entry name" value="TRNA(ILE)-LYSIDINE SYNTHASE-RELATED"/>
    <property type="match status" value="1"/>
</dbReference>
<organism evidence="8 9">
    <name type="scientific">Candidatus Micropelagius thuwalensis</name>
    <dbReference type="NCBI Taxonomy" id="1397666"/>
    <lineage>
        <taxon>Bacteria</taxon>
        <taxon>Pseudomonadati</taxon>
        <taxon>Pseudomonadota</taxon>
        <taxon>Alphaproteobacteria</taxon>
        <taxon>PS1 clade</taxon>
        <taxon>Candidatus Micropelagius</taxon>
    </lineage>
</organism>
<dbReference type="EMBL" id="AWXE01000004">
    <property type="protein sequence ID" value="ERL46264.1"/>
    <property type="molecule type" value="Genomic_DNA"/>
</dbReference>
<dbReference type="eggNOG" id="COG0037">
    <property type="taxonomic scope" value="Bacteria"/>
</dbReference>
<keyword evidence="4 6" id="KW-0067">ATP-binding</keyword>
<dbReference type="HAMAP" id="MF_01161">
    <property type="entry name" value="tRNA_Ile_lys_synt"/>
    <property type="match status" value="1"/>
</dbReference>
<evidence type="ECO:0000313" key="9">
    <source>
        <dbReference type="Proteomes" id="UP000016762"/>
    </source>
</evidence>
<keyword evidence="3 6" id="KW-0547">Nucleotide-binding</keyword>
<dbReference type="InterPro" id="IPR011063">
    <property type="entry name" value="TilS/TtcA_N"/>
</dbReference>
<keyword evidence="6" id="KW-0963">Cytoplasm</keyword>
<proteinExistence type="inferred from homology"/>
<dbReference type="EC" id="6.3.4.19" evidence="6"/>
<dbReference type="InterPro" id="IPR012094">
    <property type="entry name" value="tRNA_Ile_lys_synt"/>
</dbReference>
<dbReference type="CDD" id="cd01992">
    <property type="entry name" value="TilS_N"/>
    <property type="match status" value="1"/>
</dbReference>
<evidence type="ECO:0000256" key="5">
    <source>
        <dbReference type="ARBA" id="ARBA00048539"/>
    </source>
</evidence>
<keyword evidence="1 6" id="KW-0436">Ligase</keyword>
<name>U2W9N6_9PROT</name>
<dbReference type="AlphaFoldDB" id="U2W9N6"/>